<proteinExistence type="predicted"/>
<dbReference type="OrthoDB" id="4322784at2"/>
<sequence>MFEIRVICTKPEAPDIIRALSEVFVTGPVRQHPTRDRDRVRLYVTAEQAVNRWPAPETAYAKAPSIISEIGWTARGARDCLHGVHVREFWLRKAALLDRIALTDDDPVHGDAATLATEAARRLIDLDGARALDHPDSTRQPRGYVRQEYAAWIGGQ</sequence>
<evidence type="ECO:0000313" key="1">
    <source>
        <dbReference type="EMBL" id="KJY36248.1"/>
    </source>
</evidence>
<accession>A0A0F4JR66</accession>
<protein>
    <submittedName>
        <fullName evidence="1">Uncharacterized protein</fullName>
    </submittedName>
</protein>
<keyword evidence="2" id="KW-1185">Reference proteome</keyword>
<comment type="caution">
    <text evidence="1">The sequence shown here is derived from an EMBL/GenBank/DDBJ whole genome shotgun (WGS) entry which is preliminary data.</text>
</comment>
<evidence type="ECO:0000313" key="2">
    <source>
        <dbReference type="Proteomes" id="UP000033551"/>
    </source>
</evidence>
<reference evidence="1 2" key="1">
    <citation type="submission" date="2015-02" db="EMBL/GenBank/DDBJ databases">
        <authorList>
            <person name="Ju K.-S."/>
            <person name="Doroghazi J.R."/>
            <person name="Metcalf W."/>
        </authorList>
    </citation>
    <scope>NUCLEOTIDE SEQUENCE [LARGE SCALE GENOMIC DNA]</scope>
    <source>
        <strain evidence="1 2">NRRL ISP-5550</strain>
    </source>
</reference>
<dbReference type="EMBL" id="JZWV01000169">
    <property type="protein sequence ID" value="KJY36248.1"/>
    <property type="molecule type" value="Genomic_DNA"/>
</dbReference>
<dbReference type="Proteomes" id="UP000033551">
    <property type="component" value="Unassembled WGS sequence"/>
</dbReference>
<gene>
    <name evidence="1" type="ORF">VR44_08330</name>
</gene>
<organism evidence="1 2">
    <name type="scientific">Streptomyces katrae</name>
    <dbReference type="NCBI Taxonomy" id="68223"/>
    <lineage>
        <taxon>Bacteria</taxon>
        <taxon>Bacillati</taxon>
        <taxon>Actinomycetota</taxon>
        <taxon>Actinomycetes</taxon>
        <taxon>Kitasatosporales</taxon>
        <taxon>Streptomycetaceae</taxon>
        <taxon>Streptomyces</taxon>
    </lineage>
</organism>
<name>A0A0F4JR66_9ACTN</name>
<dbReference type="PATRIC" id="fig|68223.7.peg.4565"/>
<dbReference type="AlphaFoldDB" id="A0A0F4JR66"/>
<dbReference type="RefSeq" id="WP_045946746.1">
    <property type="nucleotide sequence ID" value="NZ_JZWV01000169.1"/>
</dbReference>